<gene>
    <name evidence="3" type="ORF">GPA26_10345</name>
</gene>
<evidence type="ECO:0000313" key="4">
    <source>
        <dbReference type="Proteomes" id="UP000652074"/>
    </source>
</evidence>
<dbReference type="PROSITE" id="PS51257">
    <property type="entry name" value="PROKAR_LIPOPROTEIN"/>
    <property type="match status" value="1"/>
</dbReference>
<comment type="caution">
    <text evidence="3">The sequence shown here is derived from an EMBL/GenBank/DDBJ whole genome shotgun (WGS) entry which is preliminary data.</text>
</comment>
<reference evidence="3 4" key="1">
    <citation type="submission" date="2019-12" db="EMBL/GenBank/DDBJ databases">
        <title>Comparative genomics gives insights into the taxonomy of the Azoarcus-Aromatoleum group and reveals separate origins of nif in the plant-associated Azoarcus and non-plant-associated Aromatoleum sub-groups.</title>
        <authorList>
            <person name="Lafos M."/>
            <person name="Maluk M."/>
            <person name="Batista M."/>
            <person name="Junghare M."/>
            <person name="Carmona M."/>
            <person name="Faoro H."/>
            <person name="Cruz L.M."/>
            <person name="Battistoni F."/>
            <person name="De Souza E."/>
            <person name="Pedrosa F."/>
            <person name="Chen W.-M."/>
            <person name="Poole P.S."/>
            <person name="Dixon R.A."/>
            <person name="James E.K."/>
        </authorList>
    </citation>
    <scope>NUCLEOTIDE SEQUENCE [LARGE SCALE GENOMIC DNA]</scope>
    <source>
        <strain evidence="3 4">ToN1</strain>
    </source>
</reference>
<feature type="chain" id="PRO_5047425912" evidence="2">
    <location>
        <begin position="24"/>
        <end position="415"/>
    </location>
</feature>
<feature type="region of interest" description="Disordered" evidence="1">
    <location>
        <begin position="394"/>
        <end position="415"/>
    </location>
</feature>
<dbReference type="RefSeq" id="WP_169206258.1">
    <property type="nucleotide sequence ID" value="NZ_CP059560.1"/>
</dbReference>
<evidence type="ECO:0000256" key="1">
    <source>
        <dbReference type="SAM" id="MobiDB-lite"/>
    </source>
</evidence>
<dbReference type="EMBL" id="WTVR01000017">
    <property type="protein sequence ID" value="NMF88871.1"/>
    <property type="molecule type" value="Genomic_DNA"/>
</dbReference>
<keyword evidence="2" id="KW-0732">Signal</keyword>
<proteinExistence type="predicted"/>
<keyword evidence="4" id="KW-1185">Reference proteome</keyword>
<sequence length="415" mass="45812">MLKTIRAATCMLLLLLTAGCGLDAGPVVRPEPEEWLKVGSFEMGRWKVHYARGDSFQFRGDYYWHTILRFKGSKVDFCTPKGWGGSALCSDREWVGEFSLSTPHVVSDNPPALLVPYGGTSGNGDAETWLFVERNGQLEKTRLSVRNDGLWDLANNRLDRGGAWDLRNYPVIAINNSNWFDTASLRQIELAEPQGIAYLSFASRSPDGRWVARAGYTDSLSTGLQALLLVVTDLDSPSDSATYAVEGMNDDQMTARDELVARFQQYFTWSPEQAGQLVATNRRKARLRPLDAVLTRTSTRTTAPQHESPDTVHFIPKATASQIPLVCSAILNVTGAEGRMRYTLHDEATLEIADWGDLVLKASDIGIEIRTGKENWRIAHDVAAQLQRSILRGQAPFGAGSSPMKEQCANPGHPA</sequence>
<dbReference type="Proteomes" id="UP000652074">
    <property type="component" value="Unassembled WGS sequence"/>
</dbReference>
<evidence type="ECO:0000313" key="3">
    <source>
        <dbReference type="EMBL" id="NMF88871.1"/>
    </source>
</evidence>
<accession>A0ABX1MRB3</accession>
<protein>
    <submittedName>
        <fullName evidence="3">Uncharacterized protein</fullName>
    </submittedName>
</protein>
<organism evidence="3 4">
    <name type="scientific">Aromatoleum petrolei</name>
    <dbReference type="NCBI Taxonomy" id="76116"/>
    <lineage>
        <taxon>Bacteria</taxon>
        <taxon>Pseudomonadati</taxon>
        <taxon>Pseudomonadota</taxon>
        <taxon>Betaproteobacteria</taxon>
        <taxon>Rhodocyclales</taxon>
        <taxon>Rhodocyclaceae</taxon>
        <taxon>Aromatoleum</taxon>
    </lineage>
</organism>
<name>A0ABX1MRB3_9RHOO</name>
<evidence type="ECO:0000256" key="2">
    <source>
        <dbReference type="SAM" id="SignalP"/>
    </source>
</evidence>
<feature type="signal peptide" evidence="2">
    <location>
        <begin position="1"/>
        <end position="23"/>
    </location>
</feature>